<accession>A0A518B533</accession>
<evidence type="ECO:0000313" key="4">
    <source>
        <dbReference type="Proteomes" id="UP000317093"/>
    </source>
</evidence>
<organism evidence="3 4">
    <name type="scientific">Kolteria novifilia</name>
    <dbReference type="NCBI Taxonomy" id="2527975"/>
    <lineage>
        <taxon>Bacteria</taxon>
        <taxon>Pseudomonadati</taxon>
        <taxon>Planctomycetota</taxon>
        <taxon>Planctomycetia</taxon>
        <taxon>Kolteriales</taxon>
        <taxon>Kolteriaceae</taxon>
        <taxon>Kolteria</taxon>
    </lineage>
</organism>
<keyword evidence="4" id="KW-1185">Reference proteome</keyword>
<keyword evidence="1" id="KW-0175">Coiled coil</keyword>
<keyword evidence="2" id="KW-0472">Membrane</keyword>
<feature type="transmembrane region" description="Helical" evidence="2">
    <location>
        <begin position="7"/>
        <end position="27"/>
    </location>
</feature>
<dbReference type="Proteomes" id="UP000317093">
    <property type="component" value="Chromosome"/>
</dbReference>
<name>A0A518B533_9BACT</name>
<sequence>MNAVGKGFAVANAVLSFVFLSFAFFVYQARVEFKEQLDSTKKNLSSARQQLSDLESEKQGVEKSLNDAKAQAELDLKRLQDQVGRLQEDLDSQITMTDNARRTGSKLNEGIQSATIEQQQRKQEVDALRSKRDELNERVTELVTQNTDLKDELAQTKNNLEIATNRNQQIASQLTQLETYVKRQTGQLPSAIELETQEGTPPPPDVEGIVTRVHDTGRFVEISLGEDDGLRQGQSLEIWRTTPEPKYLGKVKVFTTEATKSVVQPISVSGLIQPNDRVGPRIMIHAE</sequence>
<gene>
    <name evidence="3" type="primary">smc_5</name>
    <name evidence="3" type="ORF">Pan216_29220</name>
</gene>
<keyword evidence="2" id="KW-0812">Transmembrane</keyword>
<feature type="coiled-coil region" evidence="1">
    <location>
        <begin position="30"/>
        <end position="173"/>
    </location>
</feature>
<proteinExistence type="predicted"/>
<dbReference type="EMBL" id="CP036279">
    <property type="protein sequence ID" value="QDU62056.1"/>
    <property type="molecule type" value="Genomic_DNA"/>
</dbReference>
<evidence type="ECO:0000313" key="3">
    <source>
        <dbReference type="EMBL" id="QDU62056.1"/>
    </source>
</evidence>
<dbReference type="KEGG" id="knv:Pan216_29220"/>
<dbReference type="SUPFAM" id="SSF57997">
    <property type="entry name" value="Tropomyosin"/>
    <property type="match status" value="1"/>
</dbReference>
<reference evidence="3 4" key="1">
    <citation type="submission" date="2019-02" db="EMBL/GenBank/DDBJ databases">
        <title>Deep-cultivation of Planctomycetes and their phenomic and genomic characterization uncovers novel biology.</title>
        <authorList>
            <person name="Wiegand S."/>
            <person name="Jogler M."/>
            <person name="Boedeker C."/>
            <person name="Pinto D."/>
            <person name="Vollmers J."/>
            <person name="Rivas-Marin E."/>
            <person name="Kohn T."/>
            <person name="Peeters S.H."/>
            <person name="Heuer A."/>
            <person name="Rast P."/>
            <person name="Oberbeckmann S."/>
            <person name="Bunk B."/>
            <person name="Jeske O."/>
            <person name="Meyerdierks A."/>
            <person name="Storesund J.E."/>
            <person name="Kallscheuer N."/>
            <person name="Luecker S."/>
            <person name="Lage O.M."/>
            <person name="Pohl T."/>
            <person name="Merkel B.J."/>
            <person name="Hornburger P."/>
            <person name="Mueller R.-W."/>
            <person name="Bruemmer F."/>
            <person name="Labrenz M."/>
            <person name="Spormann A.M."/>
            <person name="Op den Camp H."/>
            <person name="Overmann J."/>
            <person name="Amann R."/>
            <person name="Jetten M.S.M."/>
            <person name="Mascher T."/>
            <person name="Medema M.H."/>
            <person name="Devos D.P."/>
            <person name="Kaster A.-K."/>
            <person name="Ovreas L."/>
            <person name="Rohde M."/>
            <person name="Galperin M.Y."/>
            <person name="Jogler C."/>
        </authorList>
    </citation>
    <scope>NUCLEOTIDE SEQUENCE [LARGE SCALE GENOMIC DNA]</scope>
    <source>
        <strain evidence="3 4">Pan216</strain>
    </source>
</reference>
<dbReference type="Gene3D" id="1.10.287.1490">
    <property type="match status" value="1"/>
</dbReference>
<protein>
    <submittedName>
        <fullName evidence="3">Chromosome partition protein Smc</fullName>
    </submittedName>
</protein>
<dbReference type="AlphaFoldDB" id="A0A518B533"/>
<dbReference type="RefSeq" id="WP_145258564.1">
    <property type="nucleotide sequence ID" value="NZ_CP036279.1"/>
</dbReference>
<dbReference type="OrthoDB" id="253764at2"/>
<evidence type="ECO:0000256" key="1">
    <source>
        <dbReference type="SAM" id="Coils"/>
    </source>
</evidence>
<evidence type="ECO:0000256" key="2">
    <source>
        <dbReference type="SAM" id="Phobius"/>
    </source>
</evidence>
<keyword evidence="2" id="KW-1133">Transmembrane helix</keyword>